<sequence length="1033" mass="117992">MGPVTSASAFYTHIYSLAQEHHHQRFDSDNSNVVQLFSILKKDDRDQQMVYYQAGIGTYTSPQIATPGMAKLAKVCDRPSSRYSISSDVSIKRRWIWQLDDEMPITGAGGYEFLMQNCSPIQTKSAIESAYLVSLGERILQEGNHQQVPFAYKMFTRDDEVGYAQSAAFKRAFSVDATIEFVGVWDTVNSVGVFPKRLPFTTSNTVVKTFRHAISLAKRPCTDERRAKFKANLWNPPADHHKRDRALEPTAKNGKTRRHHHHLSRQELEEQYWKDPNQKTDIEEVWFAGCHCDIGGGSVSNEDTTNLARIPLRWMIRECFKTNTGILFHSEGIRSLGLDPDCLWPEVRPRPPALPGHSSPIQPIPRKSKAATLTSPAENAHVFKTEEELDLEDVCSPIYDQLSLARPWWILEFLPTKNKYRNGESLLTELRINLGRARKIPGKKQGLKVHRSVKTRMEAQGEKGKKYVPKAKFSLERDIFSSPTTRTTAMTTTSLPEMTKTAGSSNDETTQQGLQTPPDSSPELLLSVDPTDNHPTPFYRQRPPRESHGSSSRFPTTIPPDHEHRTLILCFDGTGDQFDADNSNIVQLCSLLKKEDRKKQMVYYQPLTIHYRGAYTARSLAGMLYKVGLLGCDNFQQVPFAYRMYSRVDEIGWEQSTAFKQAFSREVTIDFLGVWDTVESVGLISKRLPFTTTNNIVRTFRHALSLDERRAKFKPYLWDPKDHSRETPASKPPIRSSAASVSSGSSGYARRWSKSPNRHFSPLRPSLEWPSNDDRRISEYEEKFSSHNHSSASVNQTPTDVKEVWFAGCHCDVGGGSVKNNTRHSLARVSLRWMIRECFKVETGIMFDSQRLQSIGLDPSTLYPYVAKRPPRIPCSDRNNLIKSHPEKLWHRISTIIQRRRSAKSAPDTSAVNNKPFGTSAEHQIASADRFSEEEEEFHDAMAAKYDQLKIVPWWWILEVIPMQFRYQKKRDEWVSCFKSNMADPRVIPGQNDGFYVHRSVKTRMEAATMRANGERREYLPKALFEVKPSWED</sequence>
<feature type="region of interest" description="Disordered" evidence="1">
    <location>
        <begin position="718"/>
        <end position="756"/>
    </location>
</feature>
<comment type="caution">
    <text evidence="3">The sequence shown here is derived from an EMBL/GenBank/DDBJ whole genome shotgun (WGS) entry which is preliminary data.</text>
</comment>
<feature type="compositionally biased region" description="Low complexity" evidence="1">
    <location>
        <begin position="736"/>
        <end position="747"/>
    </location>
</feature>
<name>A0A8H5HW82_9AGAR</name>
<keyword evidence="4" id="KW-1185">Reference proteome</keyword>
<feature type="compositionally biased region" description="Low complexity" evidence="1">
    <location>
        <begin position="484"/>
        <end position="493"/>
    </location>
</feature>
<feature type="domain" description="T6SS Phospholipase effector Tle1-like catalytic" evidence="2">
    <location>
        <begin position="25"/>
        <end position="318"/>
    </location>
</feature>
<dbReference type="AlphaFoldDB" id="A0A8H5HW82"/>
<organism evidence="3 4">
    <name type="scientific">Collybiopsis confluens</name>
    <dbReference type="NCBI Taxonomy" id="2823264"/>
    <lineage>
        <taxon>Eukaryota</taxon>
        <taxon>Fungi</taxon>
        <taxon>Dikarya</taxon>
        <taxon>Basidiomycota</taxon>
        <taxon>Agaricomycotina</taxon>
        <taxon>Agaricomycetes</taxon>
        <taxon>Agaricomycetidae</taxon>
        <taxon>Agaricales</taxon>
        <taxon>Marasmiineae</taxon>
        <taxon>Omphalotaceae</taxon>
        <taxon>Collybiopsis</taxon>
    </lineage>
</organism>
<feature type="domain" description="T6SS Phospholipase effector Tle1-like catalytic" evidence="2">
    <location>
        <begin position="612"/>
        <end position="837"/>
    </location>
</feature>
<gene>
    <name evidence="3" type="ORF">D9757_002578</name>
</gene>
<dbReference type="PANTHER" id="PTHR33840:SF2">
    <property type="entry name" value="TLE1 PHOSPHOLIPASE DOMAIN-CONTAINING PROTEIN"/>
    <property type="match status" value="1"/>
</dbReference>
<dbReference type="Proteomes" id="UP000518752">
    <property type="component" value="Unassembled WGS sequence"/>
</dbReference>
<feature type="compositionally biased region" description="Basic and acidic residues" evidence="1">
    <location>
        <begin position="238"/>
        <end position="247"/>
    </location>
</feature>
<dbReference type="OrthoDB" id="3162439at2759"/>
<accession>A0A8H5HW82</accession>
<protein>
    <recommendedName>
        <fullName evidence="2">T6SS Phospholipase effector Tle1-like catalytic domain-containing protein</fullName>
    </recommendedName>
</protein>
<feature type="domain" description="T6SS Phospholipase effector Tle1-like catalytic" evidence="2">
    <location>
        <begin position="565"/>
        <end position="606"/>
    </location>
</feature>
<dbReference type="Pfam" id="PF09994">
    <property type="entry name" value="T6SS_Tle1-like_cat"/>
    <property type="match status" value="3"/>
</dbReference>
<dbReference type="EMBL" id="JAACJN010000014">
    <property type="protein sequence ID" value="KAF5390603.1"/>
    <property type="molecule type" value="Genomic_DNA"/>
</dbReference>
<feature type="region of interest" description="Disordered" evidence="1">
    <location>
        <begin position="482"/>
        <end position="560"/>
    </location>
</feature>
<dbReference type="InterPro" id="IPR018712">
    <property type="entry name" value="Tle1-like_cat"/>
</dbReference>
<proteinExistence type="predicted"/>
<evidence type="ECO:0000256" key="1">
    <source>
        <dbReference type="SAM" id="MobiDB-lite"/>
    </source>
</evidence>
<feature type="compositionally biased region" description="Basic and acidic residues" evidence="1">
    <location>
        <begin position="719"/>
        <end position="728"/>
    </location>
</feature>
<feature type="compositionally biased region" description="Polar residues" evidence="1">
    <location>
        <begin position="501"/>
        <end position="518"/>
    </location>
</feature>
<evidence type="ECO:0000313" key="4">
    <source>
        <dbReference type="Proteomes" id="UP000518752"/>
    </source>
</evidence>
<reference evidence="3 4" key="1">
    <citation type="journal article" date="2020" name="ISME J.">
        <title>Uncovering the hidden diversity of litter-decomposition mechanisms in mushroom-forming fungi.</title>
        <authorList>
            <person name="Floudas D."/>
            <person name="Bentzer J."/>
            <person name="Ahren D."/>
            <person name="Johansson T."/>
            <person name="Persson P."/>
            <person name="Tunlid A."/>
        </authorList>
    </citation>
    <scope>NUCLEOTIDE SEQUENCE [LARGE SCALE GENOMIC DNA]</scope>
    <source>
        <strain evidence="3 4">CBS 406.79</strain>
    </source>
</reference>
<evidence type="ECO:0000313" key="3">
    <source>
        <dbReference type="EMBL" id="KAF5390603.1"/>
    </source>
</evidence>
<feature type="compositionally biased region" description="Basic residues" evidence="1">
    <location>
        <begin position="254"/>
        <end position="263"/>
    </location>
</feature>
<evidence type="ECO:0000259" key="2">
    <source>
        <dbReference type="Pfam" id="PF09994"/>
    </source>
</evidence>
<feature type="region of interest" description="Disordered" evidence="1">
    <location>
        <begin position="234"/>
        <end position="270"/>
    </location>
</feature>
<dbReference type="PANTHER" id="PTHR33840">
    <property type="match status" value="1"/>
</dbReference>